<keyword evidence="2" id="KW-1185">Reference proteome</keyword>
<dbReference type="AlphaFoldDB" id="A0A8H3I4X4"/>
<accession>A0A8H3I4X4</accession>
<comment type="caution">
    <text evidence="1">The sequence shown here is derived from an EMBL/GenBank/DDBJ whole genome shotgun (WGS) entry which is preliminary data.</text>
</comment>
<sequence>MEGAAFFYIGLVQHQQRKRFLRANLVQSTTTYQHSSIVSKRENTTTNQAKLPRRPQIPASFYSKYHQLKSRLAGLNPYKMPSGLVILYVPSNPKETPQFVRLARKGIGMNVVFLHPNGQLYKIPHYADLKGYVRDCGPQTAPVMGGGKRTCEGGCCAWFTIDVDDDGKDILDKLELDDEQDTGDRPKHDIFLVRHGTEGETNARKFMEEGLDHIKKNGRGWLGKAALYR</sequence>
<protein>
    <submittedName>
        <fullName evidence="1">Uncharacterized protein</fullName>
    </submittedName>
</protein>
<proteinExistence type="predicted"/>
<evidence type="ECO:0000313" key="2">
    <source>
        <dbReference type="Proteomes" id="UP000664521"/>
    </source>
</evidence>
<dbReference type="OrthoDB" id="10348493at2759"/>
<dbReference type="Proteomes" id="UP000664521">
    <property type="component" value="Unassembled WGS sequence"/>
</dbReference>
<name>A0A8H3I4X4_9LECA</name>
<dbReference type="EMBL" id="CAJPDS010000005">
    <property type="protein sequence ID" value="CAF9907450.1"/>
    <property type="molecule type" value="Genomic_DNA"/>
</dbReference>
<gene>
    <name evidence="1" type="ORF">HETSPECPRED_007131</name>
</gene>
<evidence type="ECO:0000313" key="1">
    <source>
        <dbReference type="EMBL" id="CAF9907450.1"/>
    </source>
</evidence>
<reference evidence="1" key="1">
    <citation type="submission" date="2021-03" db="EMBL/GenBank/DDBJ databases">
        <authorList>
            <person name="Tagirdzhanova G."/>
        </authorList>
    </citation>
    <scope>NUCLEOTIDE SEQUENCE</scope>
</reference>
<organism evidence="1 2">
    <name type="scientific">Heterodermia speciosa</name>
    <dbReference type="NCBI Taxonomy" id="116794"/>
    <lineage>
        <taxon>Eukaryota</taxon>
        <taxon>Fungi</taxon>
        <taxon>Dikarya</taxon>
        <taxon>Ascomycota</taxon>
        <taxon>Pezizomycotina</taxon>
        <taxon>Lecanoromycetes</taxon>
        <taxon>OSLEUM clade</taxon>
        <taxon>Lecanoromycetidae</taxon>
        <taxon>Caliciales</taxon>
        <taxon>Physciaceae</taxon>
        <taxon>Heterodermia</taxon>
    </lineage>
</organism>